<evidence type="ECO:0000313" key="3">
    <source>
        <dbReference type="Proteomes" id="UP000019483"/>
    </source>
</evidence>
<reference evidence="2 3" key="1">
    <citation type="submission" date="2013-08" db="EMBL/GenBank/DDBJ databases">
        <authorList>
            <consortium name="DOE Joint Genome Institute"/>
            <person name="Eisen J."/>
            <person name="Huntemann M."/>
            <person name="Han J."/>
            <person name="Chen A."/>
            <person name="Kyrpides N."/>
            <person name="Mavromatis K."/>
            <person name="Markowitz V."/>
            <person name="Palaniappan K."/>
            <person name="Ivanova N."/>
            <person name="Schaumberg A."/>
            <person name="Pati A."/>
            <person name="Liolios K."/>
            <person name="Nordberg H.P."/>
            <person name="Cantor M.N."/>
            <person name="Hua S.X."/>
            <person name="Woyke T."/>
        </authorList>
    </citation>
    <scope>NUCLEOTIDE SEQUENCE [LARGE SCALE GENOMIC DNA]</scope>
    <source>
        <strain evidence="2 3">DSM 2278</strain>
    </source>
</reference>
<keyword evidence="3" id="KW-1185">Reference proteome</keyword>
<evidence type="ECO:0000256" key="1">
    <source>
        <dbReference type="SAM" id="Phobius"/>
    </source>
</evidence>
<dbReference type="STRING" id="1090322.MettiDRAFT_0828"/>
<proteinExistence type="predicted"/>
<evidence type="ECO:0000313" key="2">
    <source>
        <dbReference type="EMBL" id="ETA67404.1"/>
    </source>
</evidence>
<sequence>MRGDFIFWIAVGVFLGAGLMGALVVSTGPDFQPIYVNENNTISYYPEARISEAAWSDDYIIYVENGALMQRNIGDEMYGEWFKETYNGTVTVFVFRSGQCGA</sequence>
<protein>
    <submittedName>
        <fullName evidence="2">Uncharacterized protein</fullName>
    </submittedName>
</protein>
<dbReference type="RefSeq" id="WP_023844540.1">
    <property type="nucleotide sequence ID" value="NZ_AZAJ01000001.1"/>
</dbReference>
<feature type="transmembrane region" description="Helical" evidence="1">
    <location>
        <begin position="6"/>
        <end position="25"/>
    </location>
</feature>
<comment type="caution">
    <text evidence="2">The sequence shown here is derived from an EMBL/GenBank/DDBJ whole genome shotgun (WGS) entry which is preliminary data.</text>
</comment>
<keyword evidence="1" id="KW-1133">Transmembrane helix</keyword>
<dbReference type="AlphaFoldDB" id="W9DN53"/>
<keyword evidence="1" id="KW-0812">Transmembrane</keyword>
<accession>W9DN53</accession>
<gene>
    <name evidence="2" type="ORF">MettiDRAFT_0828</name>
</gene>
<organism evidence="2 3">
    <name type="scientific">Methanolobus tindarius DSM 2278</name>
    <dbReference type="NCBI Taxonomy" id="1090322"/>
    <lineage>
        <taxon>Archaea</taxon>
        <taxon>Methanobacteriati</taxon>
        <taxon>Methanobacteriota</taxon>
        <taxon>Stenosarchaea group</taxon>
        <taxon>Methanomicrobia</taxon>
        <taxon>Methanosarcinales</taxon>
        <taxon>Methanosarcinaceae</taxon>
        <taxon>Methanolobus</taxon>
    </lineage>
</organism>
<name>W9DN53_METTI</name>
<dbReference type="Proteomes" id="UP000019483">
    <property type="component" value="Unassembled WGS sequence"/>
</dbReference>
<keyword evidence="1" id="KW-0472">Membrane</keyword>
<dbReference type="EMBL" id="AZAJ01000001">
    <property type="protein sequence ID" value="ETA67404.1"/>
    <property type="molecule type" value="Genomic_DNA"/>
</dbReference>